<dbReference type="Pfam" id="PF00975">
    <property type="entry name" value="Thioesterase"/>
    <property type="match status" value="1"/>
</dbReference>
<reference evidence="2 3" key="1">
    <citation type="journal article" date="2020" name="ISME J.">
        <title>Uncovering the hidden diversity of litter-decomposition mechanisms in mushroom-forming fungi.</title>
        <authorList>
            <person name="Floudas D."/>
            <person name="Bentzer J."/>
            <person name="Ahren D."/>
            <person name="Johansson T."/>
            <person name="Persson P."/>
            <person name="Tunlid A."/>
        </authorList>
    </citation>
    <scope>NUCLEOTIDE SEQUENCE [LARGE SCALE GENOMIC DNA]</scope>
    <source>
        <strain evidence="2 3">CBS 101986</strain>
    </source>
</reference>
<evidence type="ECO:0000313" key="2">
    <source>
        <dbReference type="EMBL" id="KAF5316569.1"/>
    </source>
</evidence>
<dbReference type="EMBL" id="JAACJJ010000042">
    <property type="protein sequence ID" value="KAF5316569.1"/>
    <property type="molecule type" value="Genomic_DNA"/>
</dbReference>
<organism evidence="2 3">
    <name type="scientific">Psilocybe cf. subviscida</name>
    <dbReference type="NCBI Taxonomy" id="2480587"/>
    <lineage>
        <taxon>Eukaryota</taxon>
        <taxon>Fungi</taxon>
        <taxon>Dikarya</taxon>
        <taxon>Basidiomycota</taxon>
        <taxon>Agaricomycotina</taxon>
        <taxon>Agaricomycetes</taxon>
        <taxon>Agaricomycetidae</taxon>
        <taxon>Agaricales</taxon>
        <taxon>Agaricineae</taxon>
        <taxon>Strophariaceae</taxon>
        <taxon>Psilocybe</taxon>
    </lineage>
</organism>
<sequence>MASEKVWPNTLNERAETIVKLREGIEPPLIILHGGGGSIHAFAPLKRAFTTPLWAIQVTRDTPRTSLEARIYFYYQAIVEQQPQGPYRICSFSATSITAVGIVKLLENDGRVVEQLAFIDHFPTTFIIPTLGVDISRIPLSDPRARKAFVDASVDNILLMTRADMKGRDPKRHQLANDIKAAYEGLDAPQSVMEYKAEVDHFLDSVFDFMLALQHYHSNGRSDRVASTEFMEEWMRSVRAPVSIYLGTYGMLHSYTPGQYPPDEWHIHSSFEKVRVFILEAGHFDILTNRELHRGLQEKYLSHEFLSRL</sequence>
<dbReference type="OrthoDB" id="10253869at2759"/>
<feature type="domain" description="Thioesterase" evidence="1">
    <location>
        <begin position="28"/>
        <end position="124"/>
    </location>
</feature>
<protein>
    <recommendedName>
        <fullName evidence="1">Thioesterase domain-containing protein</fullName>
    </recommendedName>
</protein>
<gene>
    <name evidence="2" type="ORF">D9619_006463</name>
</gene>
<dbReference type="Proteomes" id="UP000567179">
    <property type="component" value="Unassembled WGS sequence"/>
</dbReference>
<accession>A0A8H5B4P5</accession>
<dbReference type="Gene3D" id="3.40.50.1820">
    <property type="entry name" value="alpha/beta hydrolase"/>
    <property type="match status" value="1"/>
</dbReference>
<evidence type="ECO:0000259" key="1">
    <source>
        <dbReference type="Pfam" id="PF00975"/>
    </source>
</evidence>
<comment type="caution">
    <text evidence="2">The sequence shown here is derived from an EMBL/GenBank/DDBJ whole genome shotgun (WGS) entry which is preliminary data.</text>
</comment>
<keyword evidence="3" id="KW-1185">Reference proteome</keyword>
<dbReference type="InterPro" id="IPR001031">
    <property type="entry name" value="Thioesterase"/>
</dbReference>
<name>A0A8H5B4P5_9AGAR</name>
<dbReference type="SUPFAM" id="SSF53474">
    <property type="entry name" value="alpha/beta-Hydrolases"/>
    <property type="match status" value="1"/>
</dbReference>
<dbReference type="InterPro" id="IPR029058">
    <property type="entry name" value="AB_hydrolase_fold"/>
</dbReference>
<evidence type="ECO:0000313" key="3">
    <source>
        <dbReference type="Proteomes" id="UP000567179"/>
    </source>
</evidence>
<proteinExistence type="predicted"/>
<dbReference type="AlphaFoldDB" id="A0A8H5B4P5"/>